<gene>
    <name evidence="2" type="ORF">UFOVP1345_6</name>
    <name evidence="3" type="ORF">UFOVP1542_6</name>
    <name evidence="1" type="ORF">UFOVP920_6</name>
</gene>
<protein>
    <submittedName>
        <fullName evidence="3">Uncharacterized protein</fullName>
    </submittedName>
</protein>
<evidence type="ECO:0000313" key="3">
    <source>
        <dbReference type="EMBL" id="CAB5228602.1"/>
    </source>
</evidence>
<sequence length="114" mass="12398">MRYVVEFGNRGGAHTDNLVLPTRKAAEILARKLVMVFTNDPHANGATDSDWVMWKGCARMTWKSAAHFVAISKLDGVPRGSASGGLWKKPTGPELLSDTVCEWSARDSALWGAP</sequence>
<dbReference type="EMBL" id="LR796879">
    <property type="protein sequence ID" value="CAB4171524.1"/>
    <property type="molecule type" value="Genomic_DNA"/>
</dbReference>
<organism evidence="3">
    <name type="scientific">uncultured Caudovirales phage</name>
    <dbReference type="NCBI Taxonomy" id="2100421"/>
    <lineage>
        <taxon>Viruses</taxon>
        <taxon>Duplodnaviria</taxon>
        <taxon>Heunggongvirae</taxon>
        <taxon>Uroviricota</taxon>
        <taxon>Caudoviricetes</taxon>
        <taxon>Peduoviridae</taxon>
        <taxon>Maltschvirus</taxon>
        <taxon>Maltschvirus maltsch</taxon>
    </lineage>
</organism>
<dbReference type="EMBL" id="LR798390">
    <property type="protein sequence ID" value="CAB5228602.1"/>
    <property type="molecule type" value="Genomic_DNA"/>
</dbReference>
<reference evidence="3" key="1">
    <citation type="submission" date="2020-05" db="EMBL/GenBank/DDBJ databases">
        <authorList>
            <person name="Chiriac C."/>
            <person name="Salcher M."/>
            <person name="Ghai R."/>
            <person name="Kavagutti S V."/>
        </authorList>
    </citation>
    <scope>NUCLEOTIDE SEQUENCE</scope>
</reference>
<dbReference type="EMBL" id="LR797298">
    <property type="protein sequence ID" value="CAB4199716.1"/>
    <property type="molecule type" value="Genomic_DNA"/>
</dbReference>
<proteinExistence type="predicted"/>
<name>A0A6J7XFH0_9CAUD</name>
<evidence type="ECO:0000313" key="1">
    <source>
        <dbReference type="EMBL" id="CAB4171524.1"/>
    </source>
</evidence>
<evidence type="ECO:0000313" key="2">
    <source>
        <dbReference type="EMBL" id="CAB4199716.1"/>
    </source>
</evidence>
<accession>A0A6J7XFH0</accession>